<organism evidence="1 2">
    <name type="scientific">Kordia antarctica</name>
    <dbReference type="NCBI Taxonomy" id="1218801"/>
    <lineage>
        <taxon>Bacteria</taxon>
        <taxon>Pseudomonadati</taxon>
        <taxon>Bacteroidota</taxon>
        <taxon>Flavobacteriia</taxon>
        <taxon>Flavobacteriales</taxon>
        <taxon>Flavobacteriaceae</taxon>
        <taxon>Kordia</taxon>
    </lineage>
</organism>
<gene>
    <name evidence="1" type="ORF">IMCC3317_17520</name>
</gene>
<dbReference type="KEGG" id="kan:IMCC3317_17520"/>
<dbReference type="AlphaFoldDB" id="A0A7L4ZIY7"/>
<reference evidence="1 2" key="1">
    <citation type="journal article" date="2013" name="Int. J. Syst. Evol. Microbiol.">
        <title>Kordia antarctica sp. nov., isolated from Antarctic seawater.</title>
        <authorList>
            <person name="Baek K."/>
            <person name="Choi A."/>
            <person name="Kang I."/>
            <person name="Lee K."/>
            <person name="Cho J.C."/>
        </authorList>
    </citation>
    <scope>NUCLEOTIDE SEQUENCE [LARGE SCALE GENOMIC DNA]</scope>
    <source>
        <strain evidence="1 2">IMCC3317</strain>
    </source>
</reference>
<sequence>MSKLKVSTIKKVLNRNQKMTADRLRSFKGFEKFSNQEAKEVIKKLEHLAAIVCKHVQNSK</sequence>
<dbReference type="RefSeq" id="WP_160129100.1">
    <property type="nucleotide sequence ID" value="NZ_CP019288.1"/>
</dbReference>
<protein>
    <submittedName>
        <fullName evidence="1">Uncharacterized protein</fullName>
    </submittedName>
</protein>
<evidence type="ECO:0000313" key="2">
    <source>
        <dbReference type="Proteomes" id="UP000464657"/>
    </source>
</evidence>
<accession>A0A7L4ZIY7</accession>
<dbReference type="Proteomes" id="UP000464657">
    <property type="component" value="Chromosome"/>
</dbReference>
<name>A0A7L4ZIY7_9FLAO</name>
<dbReference type="OrthoDB" id="1165013at2"/>
<evidence type="ECO:0000313" key="1">
    <source>
        <dbReference type="EMBL" id="QHI36389.1"/>
    </source>
</evidence>
<proteinExistence type="predicted"/>
<dbReference type="EMBL" id="CP019288">
    <property type="protein sequence ID" value="QHI36389.1"/>
    <property type="molecule type" value="Genomic_DNA"/>
</dbReference>
<keyword evidence="2" id="KW-1185">Reference proteome</keyword>